<gene>
    <name evidence="1" type="ORF">FW778_08975</name>
</gene>
<organism evidence="1 2">
    <name type="scientific">Ginsengibacter hankyongi</name>
    <dbReference type="NCBI Taxonomy" id="2607284"/>
    <lineage>
        <taxon>Bacteria</taxon>
        <taxon>Pseudomonadati</taxon>
        <taxon>Bacteroidota</taxon>
        <taxon>Chitinophagia</taxon>
        <taxon>Chitinophagales</taxon>
        <taxon>Chitinophagaceae</taxon>
        <taxon>Ginsengibacter</taxon>
    </lineage>
</organism>
<evidence type="ECO:0000313" key="1">
    <source>
        <dbReference type="EMBL" id="KAA9042132.1"/>
    </source>
</evidence>
<dbReference type="Pfam" id="PF07040">
    <property type="entry name" value="DUF1326"/>
    <property type="match status" value="1"/>
</dbReference>
<name>A0A5J5IRF0_9BACT</name>
<dbReference type="InterPro" id="IPR014581">
    <property type="entry name" value="UCP033303"/>
</dbReference>
<dbReference type="AlphaFoldDB" id="A0A5J5IRF0"/>
<keyword evidence="2" id="KW-1185">Reference proteome</keyword>
<sequence>MPGNSSPQWRMEAEYLQSCNCDYGCPCNFNALPTYGNCEALVAYHVRKGYFDTTSLDGVIFAWGLWWPKAIHMGDGVGALYVNNSATEEQVKAIEAITSGKYGGGVFAIFPSTFKSTLPTTLAKIDFHYHPYDGWFTVEGAGEAKAEHIRNAVTGKLFEGELLLPNGIVFKRGTVGSVDWHWQAKGFSIKHEKKNCHSSIATYANEGCIA</sequence>
<accession>A0A5J5IRF0</accession>
<dbReference type="Proteomes" id="UP000326903">
    <property type="component" value="Unassembled WGS sequence"/>
</dbReference>
<dbReference type="EMBL" id="VYQF01000001">
    <property type="protein sequence ID" value="KAA9042132.1"/>
    <property type="molecule type" value="Genomic_DNA"/>
</dbReference>
<dbReference type="InterPro" id="IPR009758">
    <property type="entry name" value="DUF1326"/>
</dbReference>
<protein>
    <submittedName>
        <fullName evidence="1">DUF1326 domain-containing protein</fullName>
    </submittedName>
</protein>
<dbReference type="RefSeq" id="WP_150414261.1">
    <property type="nucleotide sequence ID" value="NZ_VYQF01000001.1"/>
</dbReference>
<reference evidence="1 2" key="1">
    <citation type="submission" date="2019-09" db="EMBL/GenBank/DDBJ databases">
        <title>Draft genome sequence of Ginsengibacter sp. BR5-29.</title>
        <authorList>
            <person name="Im W.-T."/>
        </authorList>
    </citation>
    <scope>NUCLEOTIDE SEQUENCE [LARGE SCALE GENOMIC DNA]</scope>
    <source>
        <strain evidence="1 2">BR5-29</strain>
    </source>
</reference>
<dbReference type="PIRSF" id="PIRSF033303">
    <property type="entry name" value="UCP033303"/>
    <property type="match status" value="1"/>
</dbReference>
<comment type="caution">
    <text evidence="1">The sequence shown here is derived from an EMBL/GenBank/DDBJ whole genome shotgun (WGS) entry which is preliminary data.</text>
</comment>
<proteinExistence type="predicted"/>
<evidence type="ECO:0000313" key="2">
    <source>
        <dbReference type="Proteomes" id="UP000326903"/>
    </source>
</evidence>